<dbReference type="InterPro" id="IPR018619">
    <property type="entry name" value="Hyccin"/>
</dbReference>
<feature type="compositionally biased region" description="Basic and acidic residues" evidence="7">
    <location>
        <begin position="288"/>
        <end position="307"/>
    </location>
</feature>
<proteinExistence type="inferred from homology"/>
<comment type="similarity">
    <text evidence="6">Belongs to the Hyccin family.</text>
</comment>
<feature type="compositionally biased region" description="Polar residues" evidence="7">
    <location>
        <begin position="384"/>
        <end position="402"/>
    </location>
</feature>
<evidence type="ECO:0000313" key="8">
    <source>
        <dbReference type="EMBL" id="KAK7506505.1"/>
    </source>
</evidence>
<dbReference type="EMBL" id="JACVVK020000006">
    <property type="protein sequence ID" value="KAK7506505.1"/>
    <property type="molecule type" value="Genomic_DNA"/>
</dbReference>
<dbReference type="AlphaFoldDB" id="A0ABD0M4T7"/>
<feature type="region of interest" description="Disordered" evidence="7">
    <location>
        <begin position="252"/>
        <end position="314"/>
    </location>
</feature>
<name>A0ABD0M4T7_9CAEN</name>
<reference evidence="8 9" key="1">
    <citation type="journal article" date="2023" name="Sci. Data">
        <title>Genome assembly of the Korean intertidal mud-creeper Batillaria attramentaria.</title>
        <authorList>
            <person name="Patra A.K."/>
            <person name="Ho P.T."/>
            <person name="Jun S."/>
            <person name="Lee S.J."/>
            <person name="Kim Y."/>
            <person name="Won Y.J."/>
        </authorList>
    </citation>
    <scope>NUCLEOTIDE SEQUENCE [LARGE SCALE GENOMIC DNA]</scope>
    <source>
        <strain evidence="8">Wonlab-2016</strain>
    </source>
</reference>
<keyword evidence="4" id="KW-0963">Cytoplasm</keyword>
<dbReference type="Proteomes" id="UP001519460">
    <property type="component" value="Unassembled WGS sequence"/>
</dbReference>
<dbReference type="Pfam" id="PF09790">
    <property type="entry name" value="Hyccin"/>
    <property type="match status" value="1"/>
</dbReference>
<feature type="region of interest" description="Disordered" evidence="7">
    <location>
        <begin position="127"/>
        <end position="150"/>
    </location>
</feature>
<evidence type="ECO:0000256" key="4">
    <source>
        <dbReference type="ARBA" id="ARBA00022490"/>
    </source>
</evidence>
<evidence type="ECO:0000256" key="2">
    <source>
        <dbReference type="ARBA" id="ARBA00004514"/>
    </source>
</evidence>
<evidence type="ECO:0000256" key="7">
    <source>
        <dbReference type="SAM" id="MobiDB-lite"/>
    </source>
</evidence>
<gene>
    <name evidence="8" type="ORF">BaRGS_00001980</name>
</gene>
<comment type="caution">
    <text evidence="8">The sequence shown here is derived from an EMBL/GenBank/DDBJ whole genome shotgun (WGS) entry which is preliminary data.</text>
</comment>
<dbReference type="GO" id="GO:0005829">
    <property type="term" value="C:cytosol"/>
    <property type="evidence" value="ECO:0007669"/>
    <property type="project" value="UniProtKB-SubCell"/>
</dbReference>
<dbReference type="PANTHER" id="PTHR31220:SF1">
    <property type="entry name" value="GH21176P"/>
    <property type="match status" value="1"/>
</dbReference>
<dbReference type="GO" id="GO:0005886">
    <property type="term" value="C:plasma membrane"/>
    <property type="evidence" value="ECO:0007669"/>
    <property type="project" value="UniProtKB-SubCell"/>
</dbReference>
<dbReference type="PANTHER" id="PTHR31220">
    <property type="entry name" value="HYCCIN RELATED"/>
    <property type="match status" value="1"/>
</dbReference>
<feature type="region of interest" description="Disordered" evidence="7">
    <location>
        <begin position="356"/>
        <end position="402"/>
    </location>
</feature>
<evidence type="ECO:0000256" key="6">
    <source>
        <dbReference type="ARBA" id="ARBA00034482"/>
    </source>
</evidence>
<evidence type="ECO:0000256" key="3">
    <source>
        <dbReference type="ARBA" id="ARBA00022475"/>
    </source>
</evidence>
<comment type="subcellular location">
    <subcellularLocation>
        <location evidence="1">Cell membrane</location>
    </subcellularLocation>
    <subcellularLocation>
        <location evidence="2">Cytoplasm</location>
        <location evidence="2">Cytosol</location>
    </subcellularLocation>
</comment>
<keyword evidence="5" id="KW-0472">Membrane</keyword>
<evidence type="ECO:0000256" key="5">
    <source>
        <dbReference type="ARBA" id="ARBA00023136"/>
    </source>
</evidence>
<keyword evidence="3" id="KW-1003">Cell membrane</keyword>
<evidence type="ECO:0000313" key="9">
    <source>
        <dbReference type="Proteomes" id="UP001519460"/>
    </source>
</evidence>
<evidence type="ECO:0000256" key="1">
    <source>
        <dbReference type="ARBA" id="ARBA00004236"/>
    </source>
</evidence>
<sequence length="402" mass="43648">MDINVACGNCGRHEIVQSDGTPKVKTFRIPSVAQGSIYHEPVNVNPLTLTESALSRYNRTDDVWRGGPYPHYESINGQNRQAVLTQLVQTYNTDIALLSHHSHHALCTAASRICSAGLPSLNVSPSELQSWPVTNGPRPNRSGMSQRQQPRMAVSPALLVEMLWGVNFAMYNGCSKVAKQAVQDVHARASYELLADVQLVTEAILNSERLGVGLTEDSGPMGIPISTSPHTNVKRATITNASFKAKKLPDDISVVPEKPEQDLSSVRLSPIEEENKGVLRHALRTSKGRKDKDKEKVRSKDSRKDSDTSSAKSLVINGDTVDGVQVTVVDSQKKTQVDTIELTDILRKTYVGHRVGEDHTNGNNSAAHKSGCGEGQGSAEVKSRPTSLNGAQINPESYSTDL</sequence>
<protein>
    <submittedName>
        <fullName evidence="8">Uncharacterized protein</fullName>
    </submittedName>
</protein>
<feature type="compositionally biased region" description="Basic residues" evidence="7">
    <location>
        <begin position="278"/>
        <end position="287"/>
    </location>
</feature>
<keyword evidence="9" id="KW-1185">Reference proteome</keyword>
<organism evidence="8 9">
    <name type="scientific">Batillaria attramentaria</name>
    <dbReference type="NCBI Taxonomy" id="370345"/>
    <lineage>
        <taxon>Eukaryota</taxon>
        <taxon>Metazoa</taxon>
        <taxon>Spiralia</taxon>
        <taxon>Lophotrochozoa</taxon>
        <taxon>Mollusca</taxon>
        <taxon>Gastropoda</taxon>
        <taxon>Caenogastropoda</taxon>
        <taxon>Sorbeoconcha</taxon>
        <taxon>Cerithioidea</taxon>
        <taxon>Batillariidae</taxon>
        <taxon>Batillaria</taxon>
    </lineage>
</organism>
<accession>A0ABD0M4T7</accession>